<evidence type="ECO:0000313" key="2">
    <source>
        <dbReference type="EMBL" id="MCB5619466.1"/>
    </source>
</evidence>
<evidence type="ECO:0000313" key="4">
    <source>
        <dbReference type="Proteomes" id="UP000283834"/>
    </source>
</evidence>
<protein>
    <submittedName>
        <fullName evidence="3">Uncharacterized protein</fullName>
    </submittedName>
</protein>
<accession>A0A412NLY0</accession>
<evidence type="ECO:0000313" key="3">
    <source>
        <dbReference type="EMBL" id="RGT41301.1"/>
    </source>
</evidence>
<dbReference type="EMBL" id="QRWQ01000002">
    <property type="protein sequence ID" value="RGT41301.1"/>
    <property type="molecule type" value="Genomic_DNA"/>
</dbReference>
<reference evidence="3 4" key="1">
    <citation type="submission" date="2018-08" db="EMBL/GenBank/DDBJ databases">
        <title>A genome reference for cultivated species of the human gut microbiota.</title>
        <authorList>
            <person name="Zou Y."/>
            <person name="Xue W."/>
            <person name="Luo G."/>
        </authorList>
    </citation>
    <scope>NUCLEOTIDE SEQUENCE [LARGE SCALE GENOMIC DNA]</scope>
    <source>
        <strain evidence="3 4">AF19-16AC</strain>
    </source>
</reference>
<keyword evidence="1" id="KW-1133">Transmembrane helix</keyword>
<comment type="caution">
    <text evidence="3">The sequence shown here is derived from an EMBL/GenBank/DDBJ whole genome shotgun (WGS) entry which is preliminary data.</text>
</comment>
<feature type="transmembrane region" description="Helical" evidence="1">
    <location>
        <begin position="6"/>
        <end position="28"/>
    </location>
</feature>
<dbReference type="EMBL" id="JAJBOM010000012">
    <property type="protein sequence ID" value="MCB5619466.1"/>
    <property type="molecule type" value="Genomic_DNA"/>
</dbReference>
<feature type="transmembrane region" description="Helical" evidence="1">
    <location>
        <begin position="49"/>
        <end position="74"/>
    </location>
</feature>
<reference evidence="2" key="2">
    <citation type="submission" date="2021-10" db="EMBL/GenBank/DDBJ databases">
        <title>Collection of gut derived symbiotic bacterial strains cultured from healthy donors.</title>
        <authorList>
            <person name="Lin H."/>
            <person name="Littmann E."/>
            <person name="Claire K."/>
            <person name="Pamer E."/>
        </authorList>
    </citation>
    <scope>NUCLEOTIDE SEQUENCE</scope>
    <source>
        <strain evidence="2">MSK.23.18</strain>
    </source>
</reference>
<gene>
    <name evidence="3" type="ORF">DWX36_03195</name>
    <name evidence="2" type="ORF">LIQ08_09920</name>
</gene>
<sequence>MNIYKVIFYYIGIIIVCIVFINMLYNLVTKKYKEKLSKEQLSKNPKIQYFQTCFYIAGIIFSGICVCTIGVSGIRDLPFVLKNQYPHVIGKIVEVDKTSHGDFSVIIENEITKEKLDIGFIHKNLKEGEKVEVYYLPHLKIGSIYKIQQ</sequence>
<name>A0A412NLY0_MEDGN</name>
<dbReference type="AlphaFoldDB" id="A0A412NLY0"/>
<keyword evidence="1" id="KW-0812">Transmembrane</keyword>
<dbReference type="Proteomes" id="UP001297370">
    <property type="component" value="Unassembled WGS sequence"/>
</dbReference>
<proteinExistence type="predicted"/>
<keyword evidence="1" id="KW-0472">Membrane</keyword>
<evidence type="ECO:0000256" key="1">
    <source>
        <dbReference type="SAM" id="Phobius"/>
    </source>
</evidence>
<dbReference type="RefSeq" id="WP_077735089.1">
    <property type="nucleotide sequence ID" value="NZ_JAAIQY010000012.1"/>
</dbReference>
<dbReference type="Proteomes" id="UP000283834">
    <property type="component" value="Unassembled WGS sequence"/>
</dbReference>
<organism evidence="3 4">
    <name type="scientific">Mediterraneibacter gnavus</name>
    <name type="common">Ruminococcus gnavus</name>
    <dbReference type="NCBI Taxonomy" id="33038"/>
    <lineage>
        <taxon>Bacteria</taxon>
        <taxon>Bacillati</taxon>
        <taxon>Bacillota</taxon>
        <taxon>Clostridia</taxon>
        <taxon>Lachnospirales</taxon>
        <taxon>Lachnospiraceae</taxon>
        <taxon>Mediterraneibacter</taxon>
    </lineage>
</organism>